<evidence type="ECO:0000313" key="5">
    <source>
        <dbReference type="Proteomes" id="UP000288490"/>
    </source>
</evidence>
<dbReference type="PANTHER" id="PTHR13939">
    <property type="entry name" value="NICOTINAMIDE-NUCLEOTIDE AMIDOHYDROLASE PNCC"/>
    <property type="match status" value="1"/>
</dbReference>
<dbReference type="PIRSF" id="PIRSF006728">
    <property type="entry name" value="CinA"/>
    <property type="match status" value="1"/>
</dbReference>
<name>A0A429ZMK8_9ENTE</name>
<dbReference type="CDD" id="cd00885">
    <property type="entry name" value="cinA"/>
    <property type="match status" value="1"/>
</dbReference>
<dbReference type="Gene3D" id="3.30.70.2860">
    <property type="match status" value="1"/>
</dbReference>
<evidence type="ECO:0000256" key="1">
    <source>
        <dbReference type="HAMAP-Rule" id="MF_00226"/>
    </source>
</evidence>
<dbReference type="OrthoDB" id="9801454at2"/>
<dbReference type="HAMAP" id="MF_00226_B">
    <property type="entry name" value="CinA_B"/>
    <property type="match status" value="1"/>
</dbReference>
<accession>A0A429ZMK8</accession>
<keyword evidence="2" id="KW-0175">Coiled coil</keyword>
<dbReference type="InterPro" id="IPR008135">
    <property type="entry name" value="Competence-induced_CinA"/>
</dbReference>
<feature type="domain" description="MoaB/Mog" evidence="3">
    <location>
        <begin position="10"/>
        <end position="176"/>
    </location>
</feature>
<reference evidence="4 5" key="1">
    <citation type="submission" date="2017-05" db="EMBL/GenBank/DDBJ databases">
        <title>Vagococcus spp. assemblies.</title>
        <authorList>
            <person name="Gulvik C.A."/>
        </authorList>
    </citation>
    <scope>NUCLEOTIDE SEQUENCE [LARGE SCALE GENOMIC DNA]</scope>
    <source>
        <strain evidence="4 5">SS1994</strain>
    </source>
</reference>
<dbReference type="InterPro" id="IPR036425">
    <property type="entry name" value="MoaB/Mog-like_dom_sf"/>
</dbReference>
<feature type="coiled-coil region" evidence="2">
    <location>
        <begin position="228"/>
        <end position="255"/>
    </location>
</feature>
<dbReference type="InterPro" id="IPR036653">
    <property type="entry name" value="CinA-like_C"/>
</dbReference>
<gene>
    <name evidence="1" type="primary">cinA</name>
    <name evidence="4" type="ORF">CBF36_05055</name>
</gene>
<dbReference type="Pfam" id="PF00994">
    <property type="entry name" value="MoCF_biosynth"/>
    <property type="match status" value="1"/>
</dbReference>
<dbReference type="Proteomes" id="UP000288490">
    <property type="component" value="Unassembled WGS sequence"/>
</dbReference>
<dbReference type="InterPro" id="IPR001453">
    <property type="entry name" value="MoaB/Mog_dom"/>
</dbReference>
<comment type="caution">
    <text evidence="4">The sequence shown here is derived from an EMBL/GenBank/DDBJ whole genome shotgun (WGS) entry which is preliminary data.</text>
</comment>
<sequence length="410" mass="46070">MSGGIRMKTELIVVGTELLLGQIVNTNGAFLSKELADLGYEVYFETTVGDNKKRLMDTLNLASKRSELIILCGGLGPTTDDLTKEAVSEFINEPLEYDEESLEKIYHLFSSTDKVMPENNKQQALTFKKGITLKNPTGLACGAFIEVNDVNYLLLPGPPSELTAMFEQEAKPLLRRLSPHHKELVSRYLRFIDIGESQLVTDLSDIIDAQTNPTVAPYAKSNEVMLRLTAQSSNLDTANQLLDEMEEKILDIEKRYFYGYGEELTIQEVVINQLKKQRKTLSVIDLLTDGRFFTVGTEVDSGEQVVKAGINVNSKSMLSSMFNQTIEESDDEALGKELAKSGLEMFQTDYVMVLLGDMSHGNDELPEGITWFFLANKEDIICKKRIFKRHLAYMKDGAIKHGYNFIRLNS</sequence>
<dbReference type="NCBIfam" id="TIGR00200">
    <property type="entry name" value="cinA_nterm"/>
    <property type="match status" value="1"/>
</dbReference>
<dbReference type="SUPFAM" id="SSF53218">
    <property type="entry name" value="Molybdenum cofactor biosynthesis proteins"/>
    <property type="match status" value="1"/>
</dbReference>
<evidence type="ECO:0000259" key="3">
    <source>
        <dbReference type="SMART" id="SM00852"/>
    </source>
</evidence>
<dbReference type="PANTHER" id="PTHR13939:SF0">
    <property type="entry name" value="NMN AMIDOHYDROLASE-LIKE PROTEIN YFAY"/>
    <property type="match status" value="1"/>
</dbReference>
<evidence type="ECO:0000313" key="4">
    <source>
        <dbReference type="EMBL" id="RST94896.1"/>
    </source>
</evidence>
<dbReference type="InterPro" id="IPR050101">
    <property type="entry name" value="CinA"/>
</dbReference>
<protein>
    <recommendedName>
        <fullName evidence="1">Putative competence-damage inducible protein</fullName>
    </recommendedName>
</protein>
<dbReference type="Pfam" id="PF18146">
    <property type="entry name" value="CinA_KH"/>
    <property type="match status" value="1"/>
</dbReference>
<organism evidence="4 5">
    <name type="scientific">Vagococcus bubulae</name>
    <dbReference type="NCBI Taxonomy" id="1977868"/>
    <lineage>
        <taxon>Bacteria</taxon>
        <taxon>Bacillati</taxon>
        <taxon>Bacillota</taxon>
        <taxon>Bacilli</taxon>
        <taxon>Lactobacillales</taxon>
        <taxon>Enterococcaceae</taxon>
        <taxon>Vagococcus</taxon>
    </lineage>
</organism>
<dbReference type="InterPro" id="IPR041424">
    <property type="entry name" value="CinA_KH"/>
</dbReference>
<evidence type="ECO:0000256" key="2">
    <source>
        <dbReference type="SAM" id="Coils"/>
    </source>
</evidence>
<dbReference type="Gene3D" id="3.90.950.20">
    <property type="entry name" value="CinA-like"/>
    <property type="match status" value="1"/>
</dbReference>
<keyword evidence="5" id="KW-1185">Reference proteome</keyword>
<dbReference type="NCBIfam" id="TIGR00177">
    <property type="entry name" value="molyb_syn"/>
    <property type="match status" value="1"/>
</dbReference>
<dbReference type="EMBL" id="NGJT01000006">
    <property type="protein sequence ID" value="RST94896.1"/>
    <property type="molecule type" value="Genomic_DNA"/>
</dbReference>
<dbReference type="SMART" id="SM00852">
    <property type="entry name" value="MoCF_biosynth"/>
    <property type="match status" value="1"/>
</dbReference>
<comment type="similarity">
    <text evidence="1">Belongs to the CinA family.</text>
</comment>
<dbReference type="Gene3D" id="3.40.980.10">
    <property type="entry name" value="MoaB/Mog-like domain"/>
    <property type="match status" value="1"/>
</dbReference>
<proteinExistence type="inferred from homology"/>
<dbReference type="AlphaFoldDB" id="A0A429ZMK8"/>